<name>A0A645CZJ5_9ZZZZ</name>
<evidence type="ECO:0000313" key="1">
    <source>
        <dbReference type="EMBL" id="MPM82394.1"/>
    </source>
</evidence>
<proteinExistence type="predicted"/>
<reference evidence="1" key="1">
    <citation type="submission" date="2019-08" db="EMBL/GenBank/DDBJ databases">
        <authorList>
            <person name="Kucharzyk K."/>
            <person name="Murdoch R.W."/>
            <person name="Higgins S."/>
            <person name="Loffler F."/>
        </authorList>
    </citation>
    <scope>NUCLEOTIDE SEQUENCE</scope>
</reference>
<dbReference type="AlphaFoldDB" id="A0A645CZJ5"/>
<sequence>MCDIGGYSRCVIAGTCAAGRIFSGNLRSDLIEIFGIDSVVYIKCLKDSIDMRRTIAQVGIVIIDNQYIFKVFLKVLRFEFHTSEDQLVSKFWTQKFPEIPHGS</sequence>
<comment type="caution">
    <text evidence="1">The sequence shown here is derived from an EMBL/GenBank/DDBJ whole genome shotgun (WGS) entry which is preliminary data.</text>
</comment>
<accession>A0A645CZJ5</accession>
<gene>
    <name evidence="1" type="ORF">SDC9_129455</name>
</gene>
<dbReference type="EMBL" id="VSSQ01031490">
    <property type="protein sequence ID" value="MPM82394.1"/>
    <property type="molecule type" value="Genomic_DNA"/>
</dbReference>
<organism evidence="1">
    <name type="scientific">bioreactor metagenome</name>
    <dbReference type="NCBI Taxonomy" id="1076179"/>
    <lineage>
        <taxon>unclassified sequences</taxon>
        <taxon>metagenomes</taxon>
        <taxon>ecological metagenomes</taxon>
    </lineage>
</organism>
<protein>
    <submittedName>
        <fullName evidence="1">Uncharacterized protein</fullName>
    </submittedName>
</protein>